<keyword evidence="3" id="KW-1185">Reference proteome</keyword>
<protein>
    <recommendedName>
        <fullName evidence="4">Secreted protein</fullName>
    </recommendedName>
</protein>
<organism evidence="2 3">
    <name type="scientific">Sphaerosporella brunnea</name>
    <dbReference type="NCBI Taxonomy" id="1250544"/>
    <lineage>
        <taxon>Eukaryota</taxon>
        <taxon>Fungi</taxon>
        <taxon>Dikarya</taxon>
        <taxon>Ascomycota</taxon>
        <taxon>Pezizomycotina</taxon>
        <taxon>Pezizomycetes</taxon>
        <taxon>Pezizales</taxon>
        <taxon>Pyronemataceae</taxon>
        <taxon>Sphaerosporella</taxon>
    </lineage>
</organism>
<dbReference type="AlphaFoldDB" id="A0A5J5F254"/>
<dbReference type="Proteomes" id="UP000326924">
    <property type="component" value="Unassembled WGS sequence"/>
</dbReference>
<gene>
    <name evidence="2" type="ORF">FN846DRAFT_940196</name>
</gene>
<dbReference type="InParanoid" id="A0A5J5F254"/>
<feature type="signal peptide" evidence="1">
    <location>
        <begin position="1"/>
        <end position="15"/>
    </location>
</feature>
<evidence type="ECO:0000256" key="1">
    <source>
        <dbReference type="SAM" id="SignalP"/>
    </source>
</evidence>
<keyword evidence="1" id="KW-0732">Signal</keyword>
<comment type="caution">
    <text evidence="2">The sequence shown here is derived from an EMBL/GenBank/DDBJ whole genome shotgun (WGS) entry which is preliminary data.</text>
</comment>
<sequence>MICLSSLLFGLSTLAGRLPERHGFLIQPPRLRLRVTSSFSLLVHHTSILRLLCSARTVRIVPPLHGSPHCPYRGFFRTFNYTCRDPVTNVPRPSRQSIPGTLWHAVQRASCTLDRSYYGGGIL</sequence>
<proteinExistence type="predicted"/>
<feature type="chain" id="PRO_5023854160" description="Secreted protein" evidence="1">
    <location>
        <begin position="16"/>
        <end position="123"/>
    </location>
</feature>
<accession>A0A5J5F254</accession>
<dbReference type="EMBL" id="VXIS01000051">
    <property type="protein sequence ID" value="KAA8910016.1"/>
    <property type="molecule type" value="Genomic_DNA"/>
</dbReference>
<evidence type="ECO:0000313" key="3">
    <source>
        <dbReference type="Proteomes" id="UP000326924"/>
    </source>
</evidence>
<reference evidence="2 3" key="1">
    <citation type="submission" date="2019-09" db="EMBL/GenBank/DDBJ databases">
        <title>Draft genome of the ectomycorrhizal ascomycete Sphaerosporella brunnea.</title>
        <authorList>
            <consortium name="DOE Joint Genome Institute"/>
            <person name="Benucci G.M."/>
            <person name="Marozzi G."/>
            <person name="Antonielli L."/>
            <person name="Sanchez S."/>
            <person name="Marco P."/>
            <person name="Wang X."/>
            <person name="Falini L.B."/>
            <person name="Barry K."/>
            <person name="Haridas S."/>
            <person name="Lipzen A."/>
            <person name="Labutti K."/>
            <person name="Grigoriev I.V."/>
            <person name="Murat C."/>
            <person name="Martin F."/>
            <person name="Albertini E."/>
            <person name="Donnini D."/>
            <person name="Bonito G."/>
        </authorList>
    </citation>
    <scope>NUCLEOTIDE SEQUENCE [LARGE SCALE GENOMIC DNA]</scope>
    <source>
        <strain evidence="2 3">Sb_GMNB300</strain>
    </source>
</reference>
<evidence type="ECO:0000313" key="2">
    <source>
        <dbReference type="EMBL" id="KAA8910016.1"/>
    </source>
</evidence>
<name>A0A5J5F254_9PEZI</name>
<evidence type="ECO:0008006" key="4">
    <source>
        <dbReference type="Google" id="ProtNLM"/>
    </source>
</evidence>